<reference evidence="1" key="1">
    <citation type="submission" date="2021-02" db="EMBL/GenBank/DDBJ databases">
        <authorList>
            <person name="Nowell W R."/>
        </authorList>
    </citation>
    <scope>NUCLEOTIDE SEQUENCE</scope>
</reference>
<gene>
    <name evidence="1" type="ORF">XAT740_LOCUS10683</name>
</gene>
<accession>A0A814DBC7</accession>
<protein>
    <submittedName>
        <fullName evidence="1">Uncharacterized protein</fullName>
    </submittedName>
</protein>
<dbReference type="Proteomes" id="UP000663828">
    <property type="component" value="Unassembled WGS sequence"/>
</dbReference>
<dbReference type="AlphaFoldDB" id="A0A814DBC7"/>
<keyword evidence="2" id="KW-1185">Reference proteome</keyword>
<proteinExistence type="predicted"/>
<comment type="caution">
    <text evidence="1">The sequence shown here is derived from an EMBL/GenBank/DDBJ whole genome shotgun (WGS) entry which is preliminary data.</text>
</comment>
<organism evidence="1 2">
    <name type="scientific">Adineta ricciae</name>
    <name type="common">Rotifer</name>
    <dbReference type="NCBI Taxonomy" id="249248"/>
    <lineage>
        <taxon>Eukaryota</taxon>
        <taxon>Metazoa</taxon>
        <taxon>Spiralia</taxon>
        <taxon>Gnathifera</taxon>
        <taxon>Rotifera</taxon>
        <taxon>Eurotatoria</taxon>
        <taxon>Bdelloidea</taxon>
        <taxon>Adinetida</taxon>
        <taxon>Adinetidae</taxon>
        <taxon>Adineta</taxon>
    </lineage>
</organism>
<dbReference type="EMBL" id="CAJNOR010000574">
    <property type="protein sequence ID" value="CAF0951405.1"/>
    <property type="molecule type" value="Genomic_DNA"/>
</dbReference>
<name>A0A814DBC7_ADIRI</name>
<evidence type="ECO:0000313" key="1">
    <source>
        <dbReference type="EMBL" id="CAF0951405.1"/>
    </source>
</evidence>
<evidence type="ECO:0000313" key="2">
    <source>
        <dbReference type="Proteomes" id="UP000663828"/>
    </source>
</evidence>
<sequence>MKYTITREFSFTNEKFQVICDSKSICTVKATPCKEFPEQYNIKLFNPMRKSDEEDYCLVEPDGKRPRNYLIYSTNDDKNMKTLFGQLHWEICSYNNYRYTIIIGQKLYQVRSCDLKDRRLAIVDAVHRNKYSTTDYPELLYQVIDSFSKSNKKYHVNIHDKEWPLGYLAITVLLDLHECKRSID</sequence>